<dbReference type="AlphaFoldDB" id="A0A1H6XF05"/>
<sequence>MHARGNLITLKLIILPGLIFLFGCSEKRSDERHKYSIYTMADDYKEHISQVNDLSSGKLDPVKNGVRTYPKQIWYDLIVRDGFYYRLERKTNYFLKYAVQNNRYTPVDSVFLTEMSYFDNYQWVHPDSLFLVSFDRKLSRLEYARVNVKTMKAETGNIPVALPKSPFNSMSVGFSMLRKDKFFLGYTYHAITARDFTTADTVYVDVLTYPGLKVIKTIKDARSAYPGGANTAQPNTFTDQNGDFYFLACPGIALGNRPEKPTSLYRIKKDEDKLDSTFYWNISESIKNHGYGLWDIGNGKAILRSERKDLFTGFEDHYKVPHIEFYVLDLAKKTSKKLDLPLDKGTSRQCVLLENGIVYLSINSESGNYIWIYNPKDETLTKGLQVKDDIDYILRIEKLYDDIP</sequence>
<reference evidence="1 2" key="1">
    <citation type="submission" date="2016-10" db="EMBL/GenBank/DDBJ databases">
        <authorList>
            <person name="de Groot N.N."/>
        </authorList>
    </citation>
    <scope>NUCLEOTIDE SEQUENCE [LARGE SCALE GENOMIC DNA]</scope>
    <source>
        <strain evidence="1 2">DSM 19938</strain>
    </source>
</reference>
<organism evidence="1 2">
    <name type="scientific">Dyadobacter koreensis</name>
    <dbReference type="NCBI Taxonomy" id="408657"/>
    <lineage>
        <taxon>Bacteria</taxon>
        <taxon>Pseudomonadati</taxon>
        <taxon>Bacteroidota</taxon>
        <taxon>Cytophagia</taxon>
        <taxon>Cytophagales</taxon>
        <taxon>Spirosomataceae</taxon>
        <taxon>Dyadobacter</taxon>
    </lineage>
</organism>
<keyword evidence="2" id="KW-1185">Reference proteome</keyword>
<gene>
    <name evidence="1" type="ORF">SAMN04487995_3915</name>
</gene>
<dbReference type="STRING" id="408657.SAMN04487995_3915"/>
<name>A0A1H6XF05_9BACT</name>
<dbReference type="PROSITE" id="PS51257">
    <property type="entry name" value="PROKAR_LIPOPROTEIN"/>
    <property type="match status" value="1"/>
</dbReference>
<dbReference type="Proteomes" id="UP000199532">
    <property type="component" value="Unassembled WGS sequence"/>
</dbReference>
<evidence type="ECO:0008006" key="3">
    <source>
        <dbReference type="Google" id="ProtNLM"/>
    </source>
</evidence>
<evidence type="ECO:0000313" key="1">
    <source>
        <dbReference type="EMBL" id="SEJ27693.1"/>
    </source>
</evidence>
<protein>
    <recommendedName>
        <fullName evidence="3">DUF4374 domain-containing protein</fullName>
    </recommendedName>
</protein>
<dbReference type="EMBL" id="FNXY01000006">
    <property type="protein sequence ID" value="SEJ27693.1"/>
    <property type="molecule type" value="Genomic_DNA"/>
</dbReference>
<dbReference type="RefSeq" id="WP_090337935.1">
    <property type="nucleotide sequence ID" value="NZ_FNXY01000006.1"/>
</dbReference>
<evidence type="ECO:0000313" key="2">
    <source>
        <dbReference type="Proteomes" id="UP000199532"/>
    </source>
</evidence>
<proteinExistence type="predicted"/>
<accession>A0A1H6XF05</accession>
<dbReference type="OrthoDB" id="736172at2"/>